<keyword evidence="3" id="KW-1185">Reference proteome</keyword>
<dbReference type="AlphaFoldDB" id="A0A397HF34"/>
<feature type="transmembrane region" description="Helical" evidence="1">
    <location>
        <begin position="49"/>
        <end position="69"/>
    </location>
</feature>
<feature type="transmembrane region" description="Helical" evidence="1">
    <location>
        <begin position="12"/>
        <end position="37"/>
    </location>
</feature>
<sequence length="199" mass="22593">MWCDNCLLLFPLRAGAICLGLLMAIFQIVGGALLFKYGDFFFFHTGESSIYGGFAFLQAALALIAVAAFSTRSETFANFNLRVYPVVIILGIVRGIIMAWSVDHYKGRITQECNNGGQRWIDPSIPVTFTHNSTTGGYDKVEDDTRLPDSFCDNNLKTLTALFSLSLIIDFILMCYFYFMIWRFVVKLQHYPFQGKYSY</sequence>
<evidence type="ECO:0000256" key="1">
    <source>
        <dbReference type="SAM" id="Phobius"/>
    </source>
</evidence>
<dbReference type="STRING" id="1348612.A0A397HF34"/>
<feature type="transmembrane region" description="Helical" evidence="1">
    <location>
        <begin position="159"/>
        <end position="179"/>
    </location>
</feature>
<evidence type="ECO:0000313" key="2">
    <source>
        <dbReference type="EMBL" id="RHZ61715.1"/>
    </source>
</evidence>
<keyword evidence="1" id="KW-0812">Transmembrane</keyword>
<protein>
    <submittedName>
        <fullName evidence="2">Uncharacterized protein</fullName>
    </submittedName>
</protein>
<evidence type="ECO:0000313" key="3">
    <source>
        <dbReference type="Proteomes" id="UP000266861"/>
    </source>
</evidence>
<gene>
    <name evidence="2" type="ORF">Glove_346g176</name>
</gene>
<dbReference type="EMBL" id="PQFF01000316">
    <property type="protein sequence ID" value="RHZ61715.1"/>
    <property type="molecule type" value="Genomic_DNA"/>
</dbReference>
<accession>A0A397HF34</accession>
<keyword evidence="1" id="KW-0472">Membrane</keyword>
<dbReference type="OrthoDB" id="2371309at2759"/>
<reference evidence="2 3" key="1">
    <citation type="submission" date="2018-08" db="EMBL/GenBank/DDBJ databases">
        <title>Genome and evolution of the arbuscular mycorrhizal fungus Diversispora epigaea (formerly Glomus versiforme) and its bacterial endosymbionts.</title>
        <authorList>
            <person name="Sun X."/>
            <person name="Fei Z."/>
            <person name="Harrison M."/>
        </authorList>
    </citation>
    <scope>NUCLEOTIDE SEQUENCE [LARGE SCALE GENOMIC DNA]</scope>
    <source>
        <strain evidence="2 3">IT104</strain>
    </source>
</reference>
<proteinExistence type="predicted"/>
<comment type="caution">
    <text evidence="2">The sequence shown here is derived from an EMBL/GenBank/DDBJ whole genome shotgun (WGS) entry which is preliminary data.</text>
</comment>
<organism evidence="2 3">
    <name type="scientific">Diversispora epigaea</name>
    <dbReference type="NCBI Taxonomy" id="1348612"/>
    <lineage>
        <taxon>Eukaryota</taxon>
        <taxon>Fungi</taxon>
        <taxon>Fungi incertae sedis</taxon>
        <taxon>Mucoromycota</taxon>
        <taxon>Glomeromycotina</taxon>
        <taxon>Glomeromycetes</taxon>
        <taxon>Diversisporales</taxon>
        <taxon>Diversisporaceae</taxon>
        <taxon>Diversispora</taxon>
    </lineage>
</organism>
<name>A0A397HF34_9GLOM</name>
<dbReference type="Proteomes" id="UP000266861">
    <property type="component" value="Unassembled WGS sequence"/>
</dbReference>
<feature type="transmembrane region" description="Helical" evidence="1">
    <location>
        <begin position="81"/>
        <end position="102"/>
    </location>
</feature>
<keyword evidence="1" id="KW-1133">Transmembrane helix</keyword>